<name>A0A9W7LEH1_9STRA</name>
<evidence type="ECO:0000313" key="1">
    <source>
        <dbReference type="EMBL" id="GMI47529.1"/>
    </source>
</evidence>
<accession>A0A9W7LEH1</accession>
<protein>
    <submittedName>
        <fullName evidence="1">Uncharacterized protein</fullName>
    </submittedName>
</protein>
<reference evidence="2" key="1">
    <citation type="journal article" date="2023" name="Commun. Biol.">
        <title>Genome analysis of Parmales, the sister group of diatoms, reveals the evolutionary specialization of diatoms from phago-mixotrophs to photoautotrophs.</title>
        <authorList>
            <person name="Ban H."/>
            <person name="Sato S."/>
            <person name="Yoshikawa S."/>
            <person name="Yamada K."/>
            <person name="Nakamura Y."/>
            <person name="Ichinomiya M."/>
            <person name="Sato N."/>
            <person name="Blanc-Mathieu R."/>
            <person name="Endo H."/>
            <person name="Kuwata A."/>
            <person name="Ogata H."/>
        </authorList>
    </citation>
    <scope>NUCLEOTIDE SEQUENCE [LARGE SCALE GENOMIC DNA]</scope>
</reference>
<keyword evidence="2" id="KW-1185">Reference proteome</keyword>
<organism evidence="1 2">
    <name type="scientific">Triparma columacea</name>
    <dbReference type="NCBI Taxonomy" id="722753"/>
    <lineage>
        <taxon>Eukaryota</taxon>
        <taxon>Sar</taxon>
        <taxon>Stramenopiles</taxon>
        <taxon>Ochrophyta</taxon>
        <taxon>Bolidophyceae</taxon>
        <taxon>Parmales</taxon>
        <taxon>Triparmaceae</taxon>
        <taxon>Triparma</taxon>
    </lineage>
</organism>
<proteinExistence type="predicted"/>
<gene>
    <name evidence="1" type="ORF">TrCOL_g7445</name>
</gene>
<dbReference type="EMBL" id="BRYA01000349">
    <property type="protein sequence ID" value="GMI47529.1"/>
    <property type="molecule type" value="Genomic_DNA"/>
</dbReference>
<dbReference type="AlphaFoldDB" id="A0A9W7LEH1"/>
<comment type="caution">
    <text evidence="1">The sequence shown here is derived from an EMBL/GenBank/DDBJ whole genome shotgun (WGS) entry which is preliminary data.</text>
</comment>
<dbReference type="Proteomes" id="UP001165065">
    <property type="component" value="Unassembled WGS sequence"/>
</dbReference>
<sequence>MSVVGLDFGNKNAVIAAAGRGG</sequence>
<feature type="non-terminal residue" evidence="1">
    <location>
        <position position="22"/>
    </location>
</feature>
<evidence type="ECO:0000313" key="2">
    <source>
        <dbReference type="Proteomes" id="UP001165065"/>
    </source>
</evidence>